<evidence type="ECO:0000259" key="8">
    <source>
        <dbReference type="Pfam" id="PF11967"/>
    </source>
</evidence>
<dbReference type="HAMAP" id="MF_00201">
    <property type="entry name" value="RecO"/>
    <property type="match status" value="1"/>
</dbReference>
<evidence type="ECO:0000256" key="4">
    <source>
        <dbReference type="ARBA" id="ARBA00023172"/>
    </source>
</evidence>
<dbReference type="EMBL" id="VJNB01000011">
    <property type="protein sequence ID" value="TSE18698.1"/>
    <property type="molecule type" value="Genomic_DNA"/>
</dbReference>
<organism evidence="9 10">
    <name type="scientific">Tepidimonas alkaliphilus</name>
    <dbReference type="NCBI Taxonomy" id="2588942"/>
    <lineage>
        <taxon>Bacteria</taxon>
        <taxon>Pseudomonadati</taxon>
        <taxon>Pseudomonadota</taxon>
        <taxon>Betaproteobacteria</taxon>
        <taxon>Burkholderiales</taxon>
        <taxon>Tepidimonas</taxon>
    </lineage>
</organism>
<dbReference type="Gene3D" id="2.40.50.140">
    <property type="entry name" value="Nucleic acid-binding proteins"/>
    <property type="match status" value="1"/>
</dbReference>
<evidence type="ECO:0000313" key="9">
    <source>
        <dbReference type="EMBL" id="TSE18698.1"/>
    </source>
</evidence>
<name>A0A554W542_9BURK</name>
<evidence type="ECO:0000256" key="5">
    <source>
        <dbReference type="ARBA" id="ARBA00023204"/>
    </source>
</evidence>
<dbReference type="InterPro" id="IPR003717">
    <property type="entry name" value="RecO"/>
</dbReference>
<dbReference type="OrthoDB" id="9804792at2"/>
<dbReference type="Pfam" id="PF11967">
    <property type="entry name" value="RecO_N"/>
    <property type="match status" value="1"/>
</dbReference>
<keyword evidence="3 7" id="KW-0227">DNA damage</keyword>
<evidence type="ECO:0000256" key="2">
    <source>
        <dbReference type="ARBA" id="ARBA00021310"/>
    </source>
</evidence>
<dbReference type="PANTHER" id="PTHR33991:SF1">
    <property type="entry name" value="DNA REPAIR PROTEIN RECO"/>
    <property type="match status" value="1"/>
</dbReference>
<gene>
    <name evidence="7 9" type="primary">recO</name>
    <name evidence="9" type="ORF">Talka_01989</name>
</gene>
<feature type="domain" description="DNA replication/recombination mediator RecO N-terminal" evidence="8">
    <location>
        <begin position="11"/>
        <end position="82"/>
    </location>
</feature>
<reference evidence="9 10" key="1">
    <citation type="submission" date="2019-07" db="EMBL/GenBank/DDBJ databases">
        <title>Tepidimonas alkaliphilus YIM 72238 draft genome.</title>
        <authorList>
            <person name="Da Costa M.S."/>
            <person name="Froufe H.J.C."/>
            <person name="Egas C."/>
            <person name="Albuquerque L."/>
        </authorList>
    </citation>
    <scope>NUCLEOTIDE SEQUENCE [LARGE SCALE GENOMIC DNA]</scope>
    <source>
        <strain evidence="9 10">YIM 72238</strain>
    </source>
</reference>
<comment type="function">
    <text evidence="7">Involved in DNA repair and RecF pathway recombination.</text>
</comment>
<dbReference type="NCBIfam" id="TIGR00613">
    <property type="entry name" value="reco"/>
    <property type="match status" value="1"/>
</dbReference>
<keyword evidence="10" id="KW-1185">Reference proteome</keyword>
<dbReference type="GO" id="GO:0006310">
    <property type="term" value="P:DNA recombination"/>
    <property type="evidence" value="ECO:0007669"/>
    <property type="project" value="UniProtKB-UniRule"/>
</dbReference>
<dbReference type="PANTHER" id="PTHR33991">
    <property type="entry name" value="DNA REPAIR PROTEIN RECO"/>
    <property type="match status" value="1"/>
</dbReference>
<dbReference type="GO" id="GO:0006302">
    <property type="term" value="P:double-strand break repair"/>
    <property type="evidence" value="ECO:0007669"/>
    <property type="project" value="TreeGrafter"/>
</dbReference>
<dbReference type="GO" id="GO:0043590">
    <property type="term" value="C:bacterial nucleoid"/>
    <property type="evidence" value="ECO:0007669"/>
    <property type="project" value="TreeGrafter"/>
</dbReference>
<dbReference type="Pfam" id="PF02565">
    <property type="entry name" value="RecO_C"/>
    <property type="match status" value="1"/>
</dbReference>
<dbReference type="Gene3D" id="1.20.1440.120">
    <property type="entry name" value="Recombination protein O, C-terminal domain"/>
    <property type="match status" value="1"/>
</dbReference>
<evidence type="ECO:0000256" key="7">
    <source>
        <dbReference type="HAMAP-Rule" id="MF_00201"/>
    </source>
</evidence>
<evidence type="ECO:0000256" key="1">
    <source>
        <dbReference type="ARBA" id="ARBA00007452"/>
    </source>
</evidence>
<proteinExistence type="inferred from homology"/>
<comment type="caution">
    <text evidence="9">The sequence shown here is derived from an EMBL/GenBank/DDBJ whole genome shotgun (WGS) entry which is preliminary data.</text>
</comment>
<sequence length="260" mass="28783">MARRSSRVHDEPAFVVHHYDWSESSLIVDVFTRHHGRLALVAKGAKRPASALRPLLVALLPLRLDWGGGEELPVVKAAHWVGGHVLPQEQALWAGLHLNELVLRLLPRGEAFPMLFDAYAAAVRALAQGAPPAPLLRAFELMLLHAQGWLPDLAIEAATRRPLQAQRPYRLVAEHGLIADARAALLGAQWMALQAALQSPDPWSALHAGAAETLASAALRTQLRALLHYHSGVRAWHAREMMRELRRLWSASHRPDELEP</sequence>
<dbReference type="InterPro" id="IPR042242">
    <property type="entry name" value="RecO_C"/>
</dbReference>
<keyword evidence="4 7" id="KW-0233">DNA recombination</keyword>
<comment type="similarity">
    <text evidence="1 7">Belongs to the RecO family.</text>
</comment>
<evidence type="ECO:0000313" key="10">
    <source>
        <dbReference type="Proteomes" id="UP000315736"/>
    </source>
</evidence>
<accession>A0A554W542</accession>
<dbReference type="AlphaFoldDB" id="A0A554W542"/>
<evidence type="ECO:0000256" key="6">
    <source>
        <dbReference type="ARBA" id="ARBA00033409"/>
    </source>
</evidence>
<keyword evidence="5 7" id="KW-0234">DNA repair</keyword>
<protein>
    <recommendedName>
        <fullName evidence="2 7">DNA repair protein RecO</fullName>
    </recommendedName>
    <alternativeName>
        <fullName evidence="6 7">Recombination protein O</fullName>
    </alternativeName>
</protein>
<dbReference type="InterPro" id="IPR012340">
    <property type="entry name" value="NA-bd_OB-fold"/>
</dbReference>
<evidence type="ECO:0000256" key="3">
    <source>
        <dbReference type="ARBA" id="ARBA00022763"/>
    </source>
</evidence>
<dbReference type="SUPFAM" id="SSF57863">
    <property type="entry name" value="ArfGap/RecO-like zinc finger"/>
    <property type="match status" value="1"/>
</dbReference>
<dbReference type="InterPro" id="IPR037278">
    <property type="entry name" value="ARFGAP/RecO"/>
</dbReference>
<dbReference type="RefSeq" id="WP_143891181.1">
    <property type="nucleotide sequence ID" value="NZ_VJNB01000011.1"/>
</dbReference>
<dbReference type="InterPro" id="IPR022572">
    <property type="entry name" value="DNA_rep/recomb_RecO_N"/>
</dbReference>
<dbReference type="SUPFAM" id="SSF50249">
    <property type="entry name" value="Nucleic acid-binding proteins"/>
    <property type="match status" value="1"/>
</dbReference>
<dbReference type="Proteomes" id="UP000315736">
    <property type="component" value="Unassembled WGS sequence"/>
</dbReference>